<dbReference type="Proteomes" id="UP000176431">
    <property type="component" value="Unassembled WGS sequence"/>
</dbReference>
<name>A0A1F5B276_9BACT</name>
<sequence>MTDESQYRGRRSAWQQKGNETFQLISQSGDAYVALPPKFLKRFENFGGVKIPKLKIIQTLWPRKTKSPHFLRVFGFY</sequence>
<comment type="caution">
    <text evidence="1">The sequence shown here is derived from an EMBL/GenBank/DDBJ whole genome shotgun (WGS) entry which is preliminary data.</text>
</comment>
<protein>
    <submittedName>
        <fullName evidence="1">Uncharacterized protein</fullName>
    </submittedName>
</protein>
<evidence type="ECO:0000313" key="1">
    <source>
        <dbReference type="EMBL" id="OGD24690.1"/>
    </source>
</evidence>
<reference evidence="1 2" key="1">
    <citation type="journal article" date="2016" name="Nat. Commun.">
        <title>Thousands of microbial genomes shed light on interconnected biogeochemical processes in an aquifer system.</title>
        <authorList>
            <person name="Anantharaman K."/>
            <person name="Brown C.T."/>
            <person name="Hug L.A."/>
            <person name="Sharon I."/>
            <person name="Castelle C.J."/>
            <person name="Probst A.J."/>
            <person name="Thomas B.C."/>
            <person name="Singh A."/>
            <person name="Wilkins M.J."/>
            <person name="Karaoz U."/>
            <person name="Brodie E.L."/>
            <person name="Williams K.H."/>
            <person name="Hubbard S.S."/>
            <person name="Banfield J.F."/>
        </authorList>
    </citation>
    <scope>NUCLEOTIDE SEQUENCE [LARGE SCALE GENOMIC DNA]</scope>
</reference>
<accession>A0A1F5B276</accession>
<proteinExistence type="predicted"/>
<organism evidence="1 2">
    <name type="scientific">Candidatus Azambacteria bacterium RIFCSPHIGHO2_01_FULL_40_24</name>
    <dbReference type="NCBI Taxonomy" id="1797301"/>
    <lineage>
        <taxon>Bacteria</taxon>
        <taxon>Candidatus Azamiibacteriota</taxon>
    </lineage>
</organism>
<evidence type="ECO:0000313" key="2">
    <source>
        <dbReference type="Proteomes" id="UP000176431"/>
    </source>
</evidence>
<dbReference type="AlphaFoldDB" id="A0A1F5B276"/>
<gene>
    <name evidence="1" type="ORF">A2819_03065</name>
</gene>
<dbReference type="EMBL" id="MEYK01000036">
    <property type="protein sequence ID" value="OGD24690.1"/>
    <property type="molecule type" value="Genomic_DNA"/>
</dbReference>